<dbReference type="InterPro" id="IPR000182">
    <property type="entry name" value="GNAT_dom"/>
</dbReference>
<dbReference type="PROSITE" id="PS51186">
    <property type="entry name" value="GNAT"/>
    <property type="match status" value="1"/>
</dbReference>
<sequence>MQELHTADELAEATDDLLVRWGGQALTTDDPARSGMAWRSSGAVAVHAPQLNRRDRVLFTGSADDCADLLAEVLPELPGERVRPLAPTALAHQVAERLDLDVAATFGWMHLAAEPPRARPDAEWVADEQEVADLLRIANPTSWLVPGDPGAVRWAGVRDASGRLLSVGADSWPAPGIRFLAGVATAPEHRGTGLSTVVCSFLARELAREGAVTLMVDADNAAALKVYRRLGFSYQAVTALRA</sequence>
<evidence type="ECO:0000313" key="2">
    <source>
        <dbReference type="EMBL" id="MBE9373992.1"/>
    </source>
</evidence>
<dbReference type="EMBL" id="JADEYC010000009">
    <property type="protein sequence ID" value="MBE9373992.1"/>
    <property type="molecule type" value="Genomic_DNA"/>
</dbReference>
<dbReference type="SUPFAM" id="SSF55729">
    <property type="entry name" value="Acyl-CoA N-acyltransferases (Nat)"/>
    <property type="match status" value="1"/>
</dbReference>
<evidence type="ECO:0000313" key="3">
    <source>
        <dbReference type="Proteomes" id="UP000598360"/>
    </source>
</evidence>
<gene>
    <name evidence="2" type="ORF">IQ251_05980</name>
</gene>
<accession>A0A929BAF9</accession>
<dbReference type="AlphaFoldDB" id="A0A929BAF9"/>
<evidence type="ECO:0000259" key="1">
    <source>
        <dbReference type="PROSITE" id="PS51186"/>
    </source>
</evidence>
<dbReference type="GO" id="GO:0016747">
    <property type="term" value="F:acyltransferase activity, transferring groups other than amino-acyl groups"/>
    <property type="evidence" value="ECO:0007669"/>
    <property type="project" value="InterPro"/>
</dbReference>
<name>A0A929BAF9_9PSEU</name>
<dbReference type="Pfam" id="PF08445">
    <property type="entry name" value="FR47"/>
    <property type="match status" value="1"/>
</dbReference>
<organism evidence="2 3">
    <name type="scientific">Saccharopolyspora montiporae</name>
    <dbReference type="NCBI Taxonomy" id="2781240"/>
    <lineage>
        <taxon>Bacteria</taxon>
        <taxon>Bacillati</taxon>
        <taxon>Actinomycetota</taxon>
        <taxon>Actinomycetes</taxon>
        <taxon>Pseudonocardiales</taxon>
        <taxon>Pseudonocardiaceae</taxon>
        <taxon>Saccharopolyspora</taxon>
    </lineage>
</organism>
<protein>
    <submittedName>
        <fullName evidence="2">GNAT family N-acetyltransferase</fullName>
    </submittedName>
</protein>
<dbReference type="InterPro" id="IPR016181">
    <property type="entry name" value="Acyl_CoA_acyltransferase"/>
</dbReference>
<dbReference type="RefSeq" id="WP_193927441.1">
    <property type="nucleotide sequence ID" value="NZ_JADEYC010000009.1"/>
</dbReference>
<reference evidence="2" key="1">
    <citation type="submission" date="2020-10" db="EMBL/GenBank/DDBJ databases">
        <title>Diversity and distribution of actinomycetes associated with coral in the coast of Hainan.</title>
        <authorList>
            <person name="Li F."/>
        </authorList>
    </citation>
    <scope>NUCLEOTIDE SEQUENCE</scope>
    <source>
        <strain evidence="2">HNM0983</strain>
    </source>
</reference>
<keyword evidence="3" id="KW-1185">Reference proteome</keyword>
<proteinExistence type="predicted"/>
<comment type="caution">
    <text evidence="2">The sequence shown here is derived from an EMBL/GenBank/DDBJ whole genome shotgun (WGS) entry which is preliminary data.</text>
</comment>
<dbReference type="Gene3D" id="3.40.630.30">
    <property type="match status" value="1"/>
</dbReference>
<dbReference type="Proteomes" id="UP000598360">
    <property type="component" value="Unassembled WGS sequence"/>
</dbReference>
<dbReference type="InterPro" id="IPR013653">
    <property type="entry name" value="GCN5-like_dom"/>
</dbReference>
<feature type="domain" description="N-acetyltransferase" evidence="1">
    <location>
        <begin position="80"/>
        <end position="242"/>
    </location>
</feature>